<dbReference type="EMBL" id="LATL02000036">
    <property type="protein sequence ID" value="KKD34934.1"/>
    <property type="molecule type" value="Genomic_DNA"/>
</dbReference>
<comment type="subcellular location">
    <subcellularLocation>
        <location evidence="1">Cell membrane</location>
        <topology evidence="1">Multi-pass membrane protein</topology>
    </subcellularLocation>
</comment>
<evidence type="ECO:0000313" key="9">
    <source>
        <dbReference type="EMBL" id="KKD34934.1"/>
    </source>
</evidence>
<evidence type="ECO:0000256" key="4">
    <source>
        <dbReference type="ARBA" id="ARBA00022692"/>
    </source>
</evidence>
<gene>
    <name evidence="9" type="ORF">WN50_28160</name>
</gene>
<dbReference type="Proteomes" id="UP000033607">
    <property type="component" value="Unassembled WGS sequence"/>
</dbReference>
<evidence type="ECO:0000256" key="2">
    <source>
        <dbReference type="ARBA" id="ARBA00005745"/>
    </source>
</evidence>
<name>A0A0F5Y7T6_9CYAN</name>
<evidence type="ECO:0000256" key="7">
    <source>
        <dbReference type="SAM" id="Phobius"/>
    </source>
</evidence>
<proteinExistence type="inferred from homology"/>
<evidence type="ECO:0000256" key="5">
    <source>
        <dbReference type="ARBA" id="ARBA00022989"/>
    </source>
</evidence>
<dbReference type="GO" id="GO:0005886">
    <property type="term" value="C:plasma membrane"/>
    <property type="evidence" value="ECO:0007669"/>
    <property type="project" value="UniProtKB-SubCell"/>
</dbReference>
<feature type="transmembrane region" description="Helical" evidence="7">
    <location>
        <begin position="265"/>
        <end position="297"/>
    </location>
</feature>
<feature type="domain" description="Type II secretion system protein GspF" evidence="8">
    <location>
        <begin position="9"/>
        <end position="125"/>
    </location>
</feature>
<dbReference type="PANTHER" id="PTHR30012">
    <property type="entry name" value="GENERAL SECRETION PATHWAY PROTEIN"/>
    <property type="match status" value="1"/>
</dbReference>
<dbReference type="PANTHER" id="PTHR30012:SF0">
    <property type="entry name" value="TYPE II SECRETION SYSTEM PROTEIN F-RELATED"/>
    <property type="match status" value="1"/>
</dbReference>
<accession>A0A0F5Y7T6</accession>
<feature type="transmembrane region" description="Helical" evidence="7">
    <location>
        <begin position="109"/>
        <end position="127"/>
    </location>
</feature>
<dbReference type="AlphaFoldDB" id="A0A0F5Y7T6"/>
<evidence type="ECO:0000256" key="1">
    <source>
        <dbReference type="ARBA" id="ARBA00004651"/>
    </source>
</evidence>
<dbReference type="Gene3D" id="1.20.81.30">
    <property type="entry name" value="Type II secretion system (T2SS), domain F"/>
    <property type="match status" value="2"/>
</dbReference>
<evidence type="ECO:0000313" key="10">
    <source>
        <dbReference type="Proteomes" id="UP000033607"/>
    </source>
</evidence>
<feature type="domain" description="Type II secretion system protein GspF" evidence="8">
    <location>
        <begin position="179"/>
        <end position="287"/>
    </location>
</feature>
<keyword evidence="5 7" id="KW-1133">Transmembrane helix</keyword>
<evidence type="ECO:0000256" key="6">
    <source>
        <dbReference type="ARBA" id="ARBA00023136"/>
    </source>
</evidence>
<comment type="caution">
    <text evidence="9">The sequence shown here is derived from an EMBL/GenBank/DDBJ whole genome shotgun (WGS) entry which is preliminary data.</text>
</comment>
<organism evidence="9 10">
    <name type="scientific">Limnoraphis robusta CS-951</name>
    <dbReference type="NCBI Taxonomy" id="1637645"/>
    <lineage>
        <taxon>Bacteria</taxon>
        <taxon>Bacillati</taxon>
        <taxon>Cyanobacteriota</taxon>
        <taxon>Cyanophyceae</taxon>
        <taxon>Oscillatoriophycideae</taxon>
        <taxon>Oscillatoriales</taxon>
        <taxon>Sirenicapillariaceae</taxon>
        <taxon>Limnoraphis</taxon>
    </lineage>
</organism>
<comment type="similarity">
    <text evidence="2">Belongs to the GSP F family.</text>
</comment>
<dbReference type="InterPro" id="IPR003004">
    <property type="entry name" value="GspF/PilC"/>
</dbReference>
<protein>
    <submittedName>
        <fullName evidence="9">Pilus assembly protein</fullName>
    </submittedName>
</protein>
<evidence type="ECO:0000256" key="3">
    <source>
        <dbReference type="ARBA" id="ARBA00022475"/>
    </source>
</evidence>
<keyword evidence="6 7" id="KW-0472">Membrane</keyword>
<dbReference type="Pfam" id="PF00482">
    <property type="entry name" value="T2SSF"/>
    <property type="match status" value="2"/>
</dbReference>
<feature type="transmembrane region" description="Helical" evidence="7">
    <location>
        <begin position="133"/>
        <end position="154"/>
    </location>
</feature>
<keyword evidence="3" id="KW-1003">Cell membrane</keyword>
<dbReference type="OrthoDB" id="458577at2"/>
<keyword evidence="4 7" id="KW-0812">Transmembrane</keyword>
<dbReference type="InterPro" id="IPR018076">
    <property type="entry name" value="T2SS_GspF_dom"/>
</dbReference>
<reference evidence="9 10" key="1">
    <citation type="submission" date="2015-06" db="EMBL/GenBank/DDBJ databases">
        <title>Draft genome assembly of filamentous brackish cyanobacterium Limnoraphis robusta strain CS-951.</title>
        <authorList>
            <person name="Willis A."/>
            <person name="Parks M."/>
            <person name="Burford M.A."/>
        </authorList>
    </citation>
    <scope>NUCLEOTIDE SEQUENCE [LARGE SCALE GENOMIC DNA]</scope>
    <source>
        <strain evidence="9 10">CS-951</strain>
    </source>
</reference>
<dbReference type="InterPro" id="IPR042094">
    <property type="entry name" value="T2SS_GspF_sf"/>
</dbReference>
<sequence length="299" mass="32885">MTPQQKAQFFSKFATLLNCGFSIQEIIDLLVQQSDARLARYLNKVSAAVALGEDLASALAHAPRYFDRWTISLIQIADYSGALPEMFYRLSQMAQQQHYRSCLYRSVKIAAITTLVSVLGLIITLLYTSESPILVWVLVALLLAGLGFVAPKMAPRFPLIRRIFTAHSMLELAELELPLNCGIPVLTAIELVRDRIPKSSKMSGSLTIALGQIPAGYSFSQTLEGRLPTIAIQIIRTGEETGHLNVALQKLADYYNRQLEQTLHLLQAILIPISLLAAGGLVALLVMEALTSLLILLPN</sequence>
<dbReference type="RefSeq" id="WP_046281930.1">
    <property type="nucleotide sequence ID" value="NZ_LATL02000036.1"/>
</dbReference>
<evidence type="ECO:0000259" key="8">
    <source>
        <dbReference type="Pfam" id="PF00482"/>
    </source>
</evidence>